<keyword evidence="3" id="KW-0645">Protease</keyword>
<dbReference type="KEGG" id="taw:EI545_07725"/>
<dbReference type="PANTHER" id="PTHR39430:SF1">
    <property type="entry name" value="PROTEASE"/>
    <property type="match status" value="1"/>
</dbReference>
<feature type="transmembrane region" description="Helical" evidence="1">
    <location>
        <begin position="48"/>
        <end position="68"/>
    </location>
</feature>
<reference evidence="3 4" key="1">
    <citation type="submission" date="2018-12" db="EMBL/GenBank/DDBJ databases">
        <title>Complete genome sequencing of Tabrizicola sp. K13M18.</title>
        <authorList>
            <person name="Bae J.-W."/>
        </authorList>
    </citation>
    <scope>NUCLEOTIDE SEQUENCE [LARGE SCALE GENOMIC DNA]</scope>
    <source>
        <strain evidence="3 4">K13M18</strain>
    </source>
</reference>
<name>A0A3S8U534_9RHOB</name>
<dbReference type="Pfam" id="PF02517">
    <property type="entry name" value="Rce1-like"/>
    <property type="match status" value="1"/>
</dbReference>
<gene>
    <name evidence="3" type="ORF">EI545_07725</name>
</gene>
<organism evidence="3 4">
    <name type="scientific">Tabrizicola piscis</name>
    <dbReference type="NCBI Taxonomy" id="2494374"/>
    <lineage>
        <taxon>Bacteria</taxon>
        <taxon>Pseudomonadati</taxon>
        <taxon>Pseudomonadota</taxon>
        <taxon>Alphaproteobacteria</taxon>
        <taxon>Rhodobacterales</taxon>
        <taxon>Paracoccaceae</taxon>
        <taxon>Tabrizicola</taxon>
    </lineage>
</organism>
<keyword evidence="1" id="KW-1133">Transmembrane helix</keyword>
<keyword evidence="1" id="KW-0472">Membrane</keyword>
<keyword evidence="4" id="KW-1185">Reference proteome</keyword>
<dbReference type="PANTHER" id="PTHR39430">
    <property type="entry name" value="MEMBRANE-ASSOCIATED PROTEASE-RELATED"/>
    <property type="match status" value="1"/>
</dbReference>
<evidence type="ECO:0000256" key="1">
    <source>
        <dbReference type="SAM" id="Phobius"/>
    </source>
</evidence>
<evidence type="ECO:0000259" key="2">
    <source>
        <dbReference type="Pfam" id="PF02517"/>
    </source>
</evidence>
<sequence length="286" mass="31143">MTDTSLAAPPLWQRILHPLLRLIILGSGLFLFMMWAEARLQQFHDRPLIGILVQMGLGLLVIAIYFGWGRFIERREVSELSTPGMAREWGMGLLVGVVLYSACAVTLMLLGIYKVEGFNTAAFLLPAVAMAIKSGVFEELIFRGVLHRSVEAIFGSWAGIVASSLAFGLIHLLNPGAEIKSAIYISVEAGLLLSAAYLVTRRLWICIGFHMGWNYAQSAIYSGAVSGTVADPGLLKATIEGPDFLTGGSFGMEESIFALIYCTTAGVVLVIIAIRRGHILPPMWNR</sequence>
<dbReference type="GO" id="GO:0080120">
    <property type="term" value="P:CAAX-box protein maturation"/>
    <property type="evidence" value="ECO:0007669"/>
    <property type="project" value="UniProtKB-ARBA"/>
</dbReference>
<dbReference type="Proteomes" id="UP000282002">
    <property type="component" value="Chromosome"/>
</dbReference>
<dbReference type="AlphaFoldDB" id="A0A3S8U534"/>
<dbReference type="GO" id="GO:0004175">
    <property type="term" value="F:endopeptidase activity"/>
    <property type="evidence" value="ECO:0007669"/>
    <property type="project" value="UniProtKB-ARBA"/>
</dbReference>
<feature type="transmembrane region" description="Helical" evidence="1">
    <location>
        <begin position="149"/>
        <end position="170"/>
    </location>
</feature>
<feature type="transmembrane region" description="Helical" evidence="1">
    <location>
        <begin position="19"/>
        <end position="36"/>
    </location>
</feature>
<keyword evidence="3" id="KW-0482">Metalloprotease</keyword>
<dbReference type="GO" id="GO:0008237">
    <property type="term" value="F:metallopeptidase activity"/>
    <property type="evidence" value="ECO:0007669"/>
    <property type="project" value="UniProtKB-KW"/>
</dbReference>
<protein>
    <submittedName>
        <fullName evidence="3">CPBP family intramembrane metalloprotease</fullName>
    </submittedName>
</protein>
<dbReference type="InterPro" id="IPR003675">
    <property type="entry name" value="Rce1/LyrA-like_dom"/>
</dbReference>
<feature type="transmembrane region" description="Helical" evidence="1">
    <location>
        <begin position="182"/>
        <end position="200"/>
    </location>
</feature>
<dbReference type="OrthoDB" id="193898at2"/>
<proteinExistence type="predicted"/>
<evidence type="ECO:0000313" key="3">
    <source>
        <dbReference type="EMBL" id="AZL58736.1"/>
    </source>
</evidence>
<feature type="transmembrane region" description="Helical" evidence="1">
    <location>
        <begin position="118"/>
        <end position="137"/>
    </location>
</feature>
<keyword evidence="3" id="KW-0378">Hydrolase</keyword>
<dbReference type="GO" id="GO:0006508">
    <property type="term" value="P:proteolysis"/>
    <property type="evidence" value="ECO:0007669"/>
    <property type="project" value="UniProtKB-KW"/>
</dbReference>
<dbReference type="RefSeq" id="WP_125324937.1">
    <property type="nucleotide sequence ID" value="NZ_CP034328.1"/>
</dbReference>
<keyword evidence="1" id="KW-0812">Transmembrane</keyword>
<dbReference type="EMBL" id="CP034328">
    <property type="protein sequence ID" value="AZL58736.1"/>
    <property type="molecule type" value="Genomic_DNA"/>
</dbReference>
<evidence type="ECO:0000313" key="4">
    <source>
        <dbReference type="Proteomes" id="UP000282002"/>
    </source>
</evidence>
<feature type="transmembrane region" description="Helical" evidence="1">
    <location>
        <begin position="89"/>
        <end position="112"/>
    </location>
</feature>
<feature type="transmembrane region" description="Helical" evidence="1">
    <location>
        <begin position="255"/>
        <end position="274"/>
    </location>
</feature>
<accession>A0A3S8U534</accession>
<feature type="domain" description="CAAX prenyl protease 2/Lysostaphin resistance protein A-like" evidence="2">
    <location>
        <begin position="122"/>
        <end position="215"/>
    </location>
</feature>